<protein>
    <submittedName>
        <fullName evidence="1">Uncharacterized protein</fullName>
    </submittedName>
</protein>
<proteinExistence type="predicted"/>
<evidence type="ECO:0000313" key="1">
    <source>
        <dbReference type="EMBL" id="CAG2126833.1"/>
    </source>
</evidence>
<dbReference type="RefSeq" id="WP_211945217.1">
    <property type="nucleotide sequence ID" value="NZ_CAJPUY010000001.1"/>
</dbReference>
<name>A0A916NBW0_9BURK</name>
<organism evidence="1 2">
    <name type="scientific">Cupriavidus yeoncheonensis</name>
    <dbReference type="NCBI Taxonomy" id="1462994"/>
    <lineage>
        <taxon>Bacteria</taxon>
        <taxon>Pseudomonadati</taxon>
        <taxon>Pseudomonadota</taxon>
        <taxon>Betaproteobacteria</taxon>
        <taxon>Burkholderiales</taxon>
        <taxon>Burkholderiaceae</taxon>
        <taxon>Cupriavidus</taxon>
    </lineage>
</organism>
<dbReference type="AlphaFoldDB" id="A0A916NBW0"/>
<gene>
    <name evidence="1" type="ORF">LMG31506_00195</name>
</gene>
<dbReference type="Proteomes" id="UP000672934">
    <property type="component" value="Unassembled WGS sequence"/>
</dbReference>
<evidence type="ECO:0000313" key="2">
    <source>
        <dbReference type="Proteomes" id="UP000672934"/>
    </source>
</evidence>
<keyword evidence="2" id="KW-1185">Reference proteome</keyword>
<comment type="caution">
    <text evidence="1">The sequence shown here is derived from an EMBL/GenBank/DDBJ whole genome shotgun (WGS) entry which is preliminary data.</text>
</comment>
<dbReference type="EMBL" id="CAJPUY010000001">
    <property type="protein sequence ID" value="CAG2126833.1"/>
    <property type="molecule type" value="Genomic_DNA"/>
</dbReference>
<reference evidence="1" key="1">
    <citation type="submission" date="2021-03" db="EMBL/GenBank/DDBJ databases">
        <authorList>
            <person name="Peeters C."/>
        </authorList>
    </citation>
    <scope>NUCLEOTIDE SEQUENCE</scope>
    <source>
        <strain evidence="1">LMG 31506</strain>
    </source>
</reference>
<accession>A0A916NBW0</accession>
<sequence length="222" mass="26704">MTCSQQRFERDVDEHKMTVLHEDGVYRHIRFRRPDSSSMHFDLITYPGYLVYSGDMGCYVFSRLTDMFEFFRTDRLHRKDPSKLYINRGYWSEKLQAVDGSRRNGSATEFCEEKFTRVINEYRVNWIREGRDSLTKDQRRELWEAVDDDVLRHLYEGEHSVYQKANDFSWSVGCDTHHYHFADLWEHDFSDYTFRFTWCCYAIAWAIRQYDEAKAPAEAEAA</sequence>